<comment type="similarity">
    <text evidence="4">Belongs to the cytochrome b560 family.</text>
</comment>
<dbReference type="CDD" id="cd03499">
    <property type="entry name" value="SQR_TypeC_SdhC"/>
    <property type="match status" value="1"/>
</dbReference>
<comment type="function">
    <text evidence="2">Membrane-anchoring subunit of succinate dehydrogenase (SDH).</text>
</comment>
<evidence type="ECO:0000256" key="2">
    <source>
        <dbReference type="ARBA" id="ARBA00004050"/>
    </source>
</evidence>
<dbReference type="InterPro" id="IPR034804">
    <property type="entry name" value="SQR/QFR_C/D"/>
</dbReference>
<feature type="transmembrane region" description="Helical" evidence="13">
    <location>
        <begin position="62"/>
        <end position="84"/>
    </location>
</feature>
<evidence type="ECO:0000313" key="15">
    <source>
        <dbReference type="Proteomes" id="UP001165498"/>
    </source>
</evidence>
<dbReference type="Pfam" id="PF01127">
    <property type="entry name" value="Sdh_cyt"/>
    <property type="match status" value="1"/>
</dbReference>
<evidence type="ECO:0000256" key="9">
    <source>
        <dbReference type="ARBA" id="ARBA00022989"/>
    </source>
</evidence>
<dbReference type="PROSITE" id="PS01000">
    <property type="entry name" value="SDH_CYT_1"/>
    <property type="match status" value="1"/>
</dbReference>
<evidence type="ECO:0000256" key="8">
    <source>
        <dbReference type="ARBA" id="ARBA00022723"/>
    </source>
</evidence>
<comment type="subunit">
    <text evidence="12">Part of an enzyme complex containing four subunits: a flavoprotein, an iron-sulfur protein, plus two membrane-anchoring proteins, SdhC and SdhD. The complex can form homotrimers.</text>
</comment>
<evidence type="ECO:0000256" key="5">
    <source>
        <dbReference type="ARBA" id="ARBA00020076"/>
    </source>
</evidence>
<dbReference type="Proteomes" id="UP001165498">
    <property type="component" value="Unassembled WGS sequence"/>
</dbReference>
<evidence type="ECO:0000313" key="14">
    <source>
        <dbReference type="EMBL" id="MCQ4166224.1"/>
    </source>
</evidence>
<keyword evidence="10" id="KW-0408">Iron</keyword>
<keyword evidence="8" id="KW-0479">Metal-binding</keyword>
<dbReference type="PANTHER" id="PTHR10978">
    <property type="entry name" value="SUCCINATE DEHYDROGENASE CYTOCHROME B560 SUBUNIT"/>
    <property type="match status" value="1"/>
</dbReference>
<dbReference type="PANTHER" id="PTHR10978:SF5">
    <property type="entry name" value="SUCCINATE DEHYDROGENASE CYTOCHROME B560 SUBUNIT, MITOCHONDRIAL"/>
    <property type="match status" value="1"/>
</dbReference>
<dbReference type="InterPro" id="IPR018495">
    <property type="entry name" value="Succ_DH_cyt_bsu_CS"/>
</dbReference>
<dbReference type="PIRSF" id="PIRSF000178">
    <property type="entry name" value="SDH_cyt_b560"/>
    <property type="match status" value="1"/>
</dbReference>
<protein>
    <recommendedName>
        <fullName evidence="5">Succinate dehydrogenase cytochrome b556 subunit</fullName>
    </recommendedName>
</protein>
<evidence type="ECO:0000256" key="3">
    <source>
        <dbReference type="ARBA" id="ARBA00004141"/>
    </source>
</evidence>
<reference evidence="14" key="1">
    <citation type="submission" date="2022-07" db="EMBL/GenBank/DDBJ databases">
        <title>Tahibacter sp., a new gammaproteobacterium isolated from the silt sample collected at pig farm.</title>
        <authorList>
            <person name="Chen H."/>
        </authorList>
    </citation>
    <scope>NUCLEOTIDE SEQUENCE</scope>
    <source>
        <strain evidence="14">P2K</strain>
    </source>
</reference>
<comment type="subcellular location">
    <subcellularLocation>
        <location evidence="3">Membrane</location>
        <topology evidence="3">Multi-pass membrane protein</topology>
    </subcellularLocation>
</comment>
<keyword evidence="9 13" id="KW-1133">Transmembrane helix</keyword>
<proteinExistence type="inferred from homology"/>
<dbReference type="NCBIfam" id="TIGR02970">
    <property type="entry name" value="succ_dehyd_cytB"/>
    <property type="match status" value="1"/>
</dbReference>
<evidence type="ECO:0000256" key="12">
    <source>
        <dbReference type="ARBA" id="ARBA00025912"/>
    </source>
</evidence>
<keyword evidence="15" id="KW-1185">Reference proteome</keyword>
<evidence type="ECO:0000256" key="10">
    <source>
        <dbReference type="ARBA" id="ARBA00023004"/>
    </source>
</evidence>
<comment type="cofactor">
    <cofactor evidence="1">
        <name>heme</name>
        <dbReference type="ChEBI" id="CHEBI:30413"/>
    </cofactor>
</comment>
<gene>
    <name evidence="14" type="primary">sdhC</name>
    <name evidence="14" type="ORF">NM961_16000</name>
</gene>
<evidence type="ECO:0000256" key="13">
    <source>
        <dbReference type="SAM" id="Phobius"/>
    </source>
</evidence>
<dbReference type="InterPro" id="IPR014314">
    <property type="entry name" value="Succ_DH_cytb556"/>
</dbReference>
<evidence type="ECO:0000256" key="11">
    <source>
        <dbReference type="ARBA" id="ARBA00023136"/>
    </source>
</evidence>
<evidence type="ECO:0000256" key="4">
    <source>
        <dbReference type="ARBA" id="ARBA00007244"/>
    </source>
</evidence>
<feature type="transmembrane region" description="Helical" evidence="13">
    <location>
        <begin position="27"/>
        <end position="50"/>
    </location>
</feature>
<keyword evidence="6" id="KW-0349">Heme</keyword>
<dbReference type="EMBL" id="JANFQO010000015">
    <property type="protein sequence ID" value="MCQ4166224.1"/>
    <property type="molecule type" value="Genomic_DNA"/>
</dbReference>
<keyword evidence="7 13" id="KW-0812">Transmembrane</keyword>
<dbReference type="SUPFAM" id="SSF81343">
    <property type="entry name" value="Fumarate reductase respiratory complex transmembrane subunits"/>
    <property type="match status" value="1"/>
</dbReference>
<evidence type="ECO:0000256" key="7">
    <source>
        <dbReference type="ARBA" id="ARBA00022692"/>
    </source>
</evidence>
<comment type="caution">
    <text evidence="14">The sequence shown here is derived from an EMBL/GenBank/DDBJ whole genome shotgun (WGS) entry which is preliminary data.</text>
</comment>
<sequence length="133" mass="14251">MATMPQARPLSPHLQIYRWQIQMVTSIVHRATGIALAAGTVLLVCLLAGLAAGPEAYAKVQACAASLLGQILLFGWTWSLAFHLLNGLRHLLEDTGRGYAIKSFVMTGWIVVIGSLVLTALVWACVLLQRGGA</sequence>
<dbReference type="InterPro" id="IPR000701">
    <property type="entry name" value="SuccDH_FuR_B_TM-su"/>
</dbReference>
<name>A0ABT1QVB4_9GAMM</name>
<evidence type="ECO:0000256" key="6">
    <source>
        <dbReference type="ARBA" id="ARBA00022617"/>
    </source>
</evidence>
<feature type="transmembrane region" description="Helical" evidence="13">
    <location>
        <begin position="104"/>
        <end position="128"/>
    </location>
</feature>
<accession>A0ABT1QVB4</accession>
<organism evidence="14 15">
    <name type="scientific">Tahibacter harae</name>
    <dbReference type="NCBI Taxonomy" id="2963937"/>
    <lineage>
        <taxon>Bacteria</taxon>
        <taxon>Pseudomonadati</taxon>
        <taxon>Pseudomonadota</taxon>
        <taxon>Gammaproteobacteria</taxon>
        <taxon>Lysobacterales</taxon>
        <taxon>Rhodanobacteraceae</taxon>
        <taxon>Tahibacter</taxon>
    </lineage>
</organism>
<evidence type="ECO:0000256" key="1">
    <source>
        <dbReference type="ARBA" id="ARBA00001971"/>
    </source>
</evidence>
<keyword evidence="11 13" id="KW-0472">Membrane</keyword>
<dbReference type="Gene3D" id="1.20.1300.10">
    <property type="entry name" value="Fumarate reductase/succinate dehydrogenase, transmembrane subunit"/>
    <property type="match status" value="1"/>
</dbReference>